<dbReference type="InterPro" id="IPR010998">
    <property type="entry name" value="Integrase_recombinase_N"/>
</dbReference>
<dbReference type="EMBL" id="BKZW01000001">
    <property type="protein sequence ID" value="GER88985.1"/>
    <property type="molecule type" value="Genomic_DNA"/>
</dbReference>
<proteinExistence type="predicted"/>
<keyword evidence="1" id="KW-0238">DNA-binding</keyword>
<dbReference type="InterPro" id="IPR004107">
    <property type="entry name" value="Integrase_SAM-like_N"/>
</dbReference>
<sequence length="184" mass="22017">MLKAFVNWGKTERIVPMKRRAQGEGSIYHRKDGRWVTTVYLENGKRKYLYLHSQEEAVRALQLANQAKMQGNLTNTHNETVEMFFLDWLRFRLQPRVRERTYQAYHDLIVKHILPTIGPIKLQKLTPMQIQQLYDLKRQQQYSPQTILNIHKLLRRVLENAVYLHHVQYNVCHKVHPPRQPKGI</sequence>
<dbReference type="SUPFAM" id="SSF56349">
    <property type="entry name" value="DNA breaking-rejoining enzymes"/>
    <property type="match status" value="1"/>
</dbReference>
<reference evidence="3 4" key="1">
    <citation type="submission" date="2019-10" db="EMBL/GenBank/DDBJ databases">
        <title>Dictyobacter vulcani sp. nov., within the class Ktedonobacteria, isolated from soil of volcanic Mt. Zao.</title>
        <authorList>
            <person name="Zheng Y."/>
            <person name="Wang C.M."/>
            <person name="Sakai Y."/>
            <person name="Abe K."/>
            <person name="Yokota A."/>
            <person name="Yabe S."/>
        </authorList>
    </citation>
    <scope>NUCLEOTIDE SEQUENCE [LARGE SCALE GENOMIC DNA]</scope>
    <source>
        <strain evidence="3 4">W12</strain>
    </source>
</reference>
<dbReference type="GO" id="GO:0003677">
    <property type="term" value="F:DNA binding"/>
    <property type="evidence" value="ECO:0007669"/>
    <property type="project" value="UniProtKB-KW"/>
</dbReference>
<name>A0A5J4KM86_9CHLR</name>
<gene>
    <name evidence="3" type="ORF">KDW_31470</name>
</gene>
<keyword evidence="4" id="KW-1185">Reference proteome</keyword>
<dbReference type="InterPro" id="IPR011010">
    <property type="entry name" value="DNA_brk_join_enz"/>
</dbReference>
<accession>A0A5J4KM86</accession>
<evidence type="ECO:0000313" key="3">
    <source>
        <dbReference type="EMBL" id="GER88985.1"/>
    </source>
</evidence>
<dbReference type="Proteomes" id="UP000326912">
    <property type="component" value="Unassembled WGS sequence"/>
</dbReference>
<dbReference type="Pfam" id="PF14659">
    <property type="entry name" value="Phage_int_SAM_3"/>
    <property type="match status" value="1"/>
</dbReference>
<dbReference type="Gene3D" id="1.10.150.130">
    <property type="match status" value="1"/>
</dbReference>
<comment type="caution">
    <text evidence="3">The sequence shown here is derived from an EMBL/GenBank/DDBJ whole genome shotgun (WGS) entry which is preliminary data.</text>
</comment>
<organism evidence="3 4">
    <name type="scientific">Dictyobacter vulcani</name>
    <dbReference type="NCBI Taxonomy" id="2607529"/>
    <lineage>
        <taxon>Bacteria</taxon>
        <taxon>Bacillati</taxon>
        <taxon>Chloroflexota</taxon>
        <taxon>Ktedonobacteria</taxon>
        <taxon>Ktedonobacterales</taxon>
        <taxon>Dictyobacteraceae</taxon>
        <taxon>Dictyobacter</taxon>
    </lineage>
</organism>
<evidence type="ECO:0000259" key="2">
    <source>
        <dbReference type="Pfam" id="PF14659"/>
    </source>
</evidence>
<dbReference type="GO" id="GO:0015074">
    <property type="term" value="P:DNA integration"/>
    <property type="evidence" value="ECO:0007669"/>
    <property type="project" value="InterPro"/>
</dbReference>
<feature type="domain" description="Integrase SAM-like N-terminal" evidence="2">
    <location>
        <begin position="80"/>
        <end position="134"/>
    </location>
</feature>
<dbReference type="AlphaFoldDB" id="A0A5J4KM86"/>
<evidence type="ECO:0000256" key="1">
    <source>
        <dbReference type="ARBA" id="ARBA00023125"/>
    </source>
</evidence>
<evidence type="ECO:0000313" key="4">
    <source>
        <dbReference type="Proteomes" id="UP000326912"/>
    </source>
</evidence>
<protein>
    <recommendedName>
        <fullName evidence="2">Integrase SAM-like N-terminal domain-containing protein</fullName>
    </recommendedName>
</protein>